<accession>A0AAJ2L123</accession>
<evidence type="ECO:0000256" key="1">
    <source>
        <dbReference type="ARBA" id="ARBA00022679"/>
    </source>
</evidence>
<evidence type="ECO:0000259" key="12">
    <source>
        <dbReference type="Pfam" id="PF21654"/>
    </source>
</evidence>
<dbReference type="Pfam" id="PF21654">
    <property type="entry name" value="DncV-like_NTFase"/>
    <property type="match status" value="1"/>
</dbReference>
<evidence type="ECO:0000313" key="13">
    <source>
        <dbReference type="EMBL" id="MDV2884804.1"/>
    </source>
</evidence>
<evidence type="ECO:0000256" key="2">
    <source>
        <dbReference type="ARBA" id="ARBA00022695"/>
    </source>
</evidence>
<protein>
    <recommendedName>
        <fullName evidence="9">Cyclic GMP-AMP synthase</fullName>
    </recommendedName>
</protein>
<keyword evidence="5" id="KW-0067">ATP-binding</keyword>
<proteinExistence type="predicted"/>
<dbReference type="Pfam" id="PF18134">
    <property type="entry name" value="AGS_C"/>
    <property type="match status" value="1"/>
</dbReference>
<organism evidence="13 14">
    <name type="scientific">Alkalihalophilus pseudofirmus</name>
    <name type="common">Bacillus pseudofirmus</name>
    <dbReference type="NCBI Taxonomy" id="79885"/>
    <lineage>
        <taxon>Bacteria</taxon>
        <taxon>Bacillati</taxon>
        <taxon>Bacillota</taxon>
        <taxon>Bacilli</taxon>
        <taxon>Bacillales</taxon>
        <taxon>Bacillaceae</taxon>
        <taxon>Alkalihalophilus</taxon>
    </lineage>
</organism>
<keyword evidence="4" id="KW-0547">Nucleotide-binding</keyword>
<dbReference type="InterPro" id="IPR048445">
    <property type="entry name" value="DncV-like_NTFase"/>
</dbReference>
<keyword evidence="6" id="KW-0460">Magnesium</keyword>
<dbReference type="GO" id="GO:0016779">
    <property type="term" value="F:nucleotidyltransferase activity"/>
    <property type="evidence" value="ECO:0007669"/>
    <property type="project" value="UniProtKB-KW"/>
</dbReference>
<dbReference type="RefSeq" id="WP_323466249.1">
    <property type="nucleotide sequence ID" value="NZ_CP144224.1"/>
</dbReference>
<keyword evidence="1" id="KW-0808">Transferase</keyword>
<evidence type="ECO:0000256" key="5">
    <source>
        <dbReference type="ARBA" id="ARBA00022840"/>
    </source>
</evidence>
<dbReference type="EMBL" id="JAWJAY010000001">
    <property type="protein sequence ID" value="MDV2884804.1"/>
    <property type="molecule type" value="Genomic_DNA"/>
</dbReference>
<evidence type="ECO:0000256" key="7">
    <source>
        <dbReference type="ARBA" id="ARBA00023080"/>
    </source>
</evidence>
<sequence>MIKPMYNLKSKFSTFYEEEVRLSDKEIESLREKKRKNVERLKDGLEEYNEENSTSYKVVEVIEQGSVAMRTVVQYDKKEYDIDVAVVFEADSIPEGTTKVKKIVEDALKRKCSQFKASPIAKTNSVRVDYASGYHIDFAVYRKKVHPITEEVYYEHCGSEWRERDPRAIKAWFTHENNESDNHIRKVVRLLKMFCKSNDGWLMPGGLIQSVLVAEKIEVKDRLDETFYETIKLIRDRLEYNKEVYNPTLLGLHSLLYKTKDHQKVKNLYTRLDNALTKLDVLFEETCTEEQALNAWNTFFNHPYWGEDIAKSAAVQYAVSQERQQLLNLKAVVVLYEQSRIPLEEFVGKIPKGCHIEFSVDPLVKYTKIEWIVHNYGDEAKGNEWNKEYGTSVKRDTKYRGQHTMTCKLYEGARVIAQDTVYVNIK</sequence>
<reference evidence="13" key="1">
    <citation type="submission" date="2023-10" db="EMBL/GenBank/DDBJ databases">
        <title>Screening of Alkalihalophilus pseudofirmusBZ-TG-HK211 and Its Alleviation of Salt Stress on Rapeseed Growth.</title>
        <authorList>
            <person name="Zhao B."/>
            <person name="Guo T."/>
        </authorList>
    </citation>
    <scope>NUCLEOTIDE SEQUENCE</scope>
    <source>
        <strain evidence="13">BZ-TG-HK211</strain>
    </source>
</reference>
<gene>
    <name evidence="13" type="ORF">RYX45_06415</name>
</gene>
<dbReference type="Proteomes" id="UP001285636">
    <property type="component" value="Unassembled WGS sequence"/>
</dbReference>
<dbReference type="InterPro" id="IPR006116">
    <property type="entry name" value="NT_2-5OAS_ClassI-CCAase"/>
</dbReference>
<evidence type="ECO:0000256" key="4">
    <source>
        <dbReference type="ARBA" id="ARBA00022741"/>
    </source>
</evidence>
<keyword evidence="8" id="KW-0051">Antiviral defense</keyword>
<dbReference type="CDD" id="cd05400">
    <property type="entry name" value="NT_2-5OAS_ClassI-CCAase"/>
    <property type="match status" value="1"/>
</dbReference>
<comment type="catalytic activity">
    <reaction evidence="10">
        <text>GTP + ATP = 3',3'-cGAMP + 2 diphosphate</text>
        <dbReference type="Rhea" id="RHEA:35647"/>
        <dbReference type="ChEBI" id="CHEBI:30616"/>
        <dbReference type="ChEBI" id="CHEBI:33019"/>
        <dbReference type="ChEBI" id="CHEBI:37565"/>
        <dbReference type="ChEBI" id="CHEBI:71501"/>
    </reaction>
    <physiologicalReaction direction="left-to-right" evidence="10">
        <dbReference type="Rhea" id="RHEA:35648"/>
    </physiologicalReaction>
</comment>
<feature type="domain" description="Adenylyl/Guanylyl and SMODS C-terminal sensor" evidence="11">
    <location>
        <begin position="348"/>
        <end position="426"/>
    </location>
</feature>
<evidence type="ECO:0000313" key="14">
    <source>
        <dbReference type="Proteomes" id="UP001285636"/>
    </source>
</evidence>
<evidence type="ECO:0000256" key="8">
    <source>
        <dbReference type="ARBA" id="ARBA00023118"/>
    </source>
</evidence>
<name>A0AAJ2L123_ALKPS</name>
<evidence type="ECO:0000259" key="11">
    <source>
        <dbReference type="Pfam" id="PF18134"/>
    </source>
</evidence>
<dbReference type="GO" id="GO:0009117">
    <property type="term" value="P:nucleotide metabolic process"/>
    <property type="evidence" value="ECO:0007669"/>
    <property type="project" value="UniProtKB-KW"/>
</dbReference>
<feature type="domain" description="Cyclic GMP-AMP synthase DncV-like nucleotidyltransferase" evidence="12">
    <location>
        <begin position="61"/>
        <end position="141"/>
    </location>
</feature>
<comment type="caution">
    <text evidence="13">The sequence shown here is derived from an EMBL/GenBank/DDBJ whole genome shotgun (WGS) entry which is preliminary data.</text>
</comment>
<dbReference type="GO" id="GO:0005524">
    <property type="term" value="F:ATP binding"/>
    <property type="evidence" value="ECO:0007669"/>
    <property type="project" value="UniProtKB-KW"/>
</dbReference>
<dbReference type="AlphaFoldDB" id="A0AAJ2L123"/>
<evidence type="ECO:0000256" key="9">
    <source>
        <dbReference type="ARBA" id="ARBA00044145"/>
    </source>
</evidence>
<dbReference type="InterPro" id="IPR040511">
    <property type="entry name" value="AGS_C"/>
</dbReference>
<evidence type="ECO:0000256" key="3">
    <source>
        <dbReference type="ARBA" id="ARBA00022723"/>
    </source>
</evidence>
<keyword evidence="7" id="KW-0546">Nucleotide metabolism</keyword>
<evidence type="ECO:0000256" key="6">
    <source>
        <dbReference type="ARBA" id="ARBA00022842"/>
    </source>
</evidence>
<dbReference type="GO" id="GO:0046872">
    <property type="term" value="F:metal ion binding"/>
    <property type="evidence" value="ECO:0007669"/>
    <property type="project" value="UniProtKB-KW"/>
</dbReference>
<keyword evidence="3" id="KW-0479">Metal-binding</keyword>
<evidence type="ECO:0000256" key="10">
    <source>
        <dbReference type="ARBA" id="ARBA00048304"/>
    </source>
</evidence>
<dbReference type="GO" id="GO:0051607">
    <property type="term" value="P:defense response to virus"/>
    <property type="evidence" value="ECO:0007669"/>
    <property type="project" value="UniProtKB-KW"/>
</dbReference>
<keyword evidence="2" id="KW-0548">Nucleotidyltransferase</keyword>